<dbReference type="Gene3D" id="2.60.40.10">
    <property type="entry name" value="Immunoglobulins"/>
    <property type="match status" value="1"/>
</dbReference>
<sequence length="144" mass="15132">MGLYLPIVVILLNSVCRHVIEAQAPVLSANAASVTEGSPLKLVCALSDPTPSVTWCRSDSTGTTEQTIVTVGMQGGSCISVPSTPPDGLVVTCDTLEYRCTIPSLNISDNGNVWRCSVPIGGVTTYSNYLKINVLVTCSNIESI</sequence>
<protein>
    <recommendedName>
        <fullName evidence="2">Ig-like domain-containing protein</fullName>
    </recommendedName>
</protein>
<keyword evidence="1" id="KW-0732">Signal</keyword>
<evidence type="ECO:0000313" key="3">
    <source>
        <dbReference type="EMBL" id="WAR06620.1"/>
    </source>
</evidence>
<organism evidence="3 4">
    <name type="scientific">Mya arenaria</name>
    <name type="common">Soft-shell clam</name>
    <dbReference type="NCBI Taxonomy" id="6604"/>
    <lineage>
        <taxon>Eukaryota</taxon>
        <taxon>Metazoa</taxon>
        <taxon>Spiralia</taxon>
        <taxon>Lophotrochozoa</taxon>
        <taxon>Mollusca</taxon>
        <taxon>Bivalvia</taxon>
        <taxon>Autobranchia</taxon>
        <taxon>Heteroconchia</taxon>
        <taxon>Euheterodonta</taxon>
        <taxon>Imparidentia</taxon>
        <taxon>Neoheterodontei</taxon>
        <taxon>Myida</taxon>
        <taxon>Myoidea</taxon>
        <taxon>Myidae</taxon>
        <taxon>Mya</taxon>
    </lineage>
</organism>
<feature type="signal peptide" evidence="1">
    <location>
        <begin position="1"/>
        <end position="22"/>
    </location>
</feature>
<dbReference type="Proteomes" id="UP001164746">
    <property type="component" value="Chromosome 5"/>
</dbReference>
<accession>A0ABY7E9B2</accession>
<dbReference type="EMBL" id="CP111016">
    <property type="protein sequence ID" value="WAR06620.1"/>
    <property type="molecule type" value="Genomic_DNA"/>
</dbReference>
<gene>
    <name evidence="3" type="ORF">MAR_021989</name>
</gene>
<evidence type="ECO:0000313" key="4">
    <source>
        <dbReference type="Proteomes" id="UP001164746"/>
    </source>
</evidence>
<feature type="chain" id="PRO_5045229319" description="Ig-like domain-containing protein" evidence="1">
    <location>
        <begin position="23"/>
        <end position="144"/>
    </location>
</feature>
<dbReference type="InterPro" id="IPR007110">
    <property type="entry name" value="Ig-like_dom"/>
</dbReference>
<dbReference type="PROSITE" id="PS50835">
    <property type="entry name" value="IG_LIKE"/>
    <property type="match status" value="1"/>
</dbReference>
<name>A0ABY7E9B2_MYAAR</name>
<dbReference type="InterPro" id="IPR036179">
    <property type="entry name" value="Ig-like_dom_sf"/>
</dbReference>
<feature type="domain" description="Ig-like" evidence="2">
    <location>
        <begin position="25"/>
        <end position="102"/>
    </location>
</feature>
<proteinExistence type="predicted"/>
<dbReference type="SUPFAM" id="SSF48726">
    <property type="entry name" value="Immunoglobulin"/>
    <property type="match status" value="1"/>
</dbReference>
<evidence type="ECO:0000256" key="1">
    <source>
        <dbReference type="SAM" id="SignalP"/>
    </source>
</evidence>
<keyword evidence="4" id="KW-1185">Reference proteome</keyword>
<evidence type="ECO:0000259" key="2">
    <source>
        <dbReference type="PROSITE" id="PS50835"/>
    </source>
</evidence>
<dbReference type="InterPro" id="IPR013783">
    <property type="entry name" value="Ig-like_fold"/>
</dbReference>
<reference evidence="3" key="1">
    <citation type="submission" date="2022-11" db="EMBL/GenBank/DDBJ databases">
        <title>Centuries of genome instability and evolution in soft-shell clam transmissible cancer (bioRxiv).</title>
        <authorList>
            <person name="Hart S.F.M."/>
            <person name="Yonemitsu M.A."/>
            <person name="Giersch R.M."/>
            <person name="Beal B.F."/>
            <person name="Arriagada G."/>
            <person name="Davis B.W."/>
            <person name="Ostrander E.A."/>
            <person name="Goff S.P."/>
            <person name="Metzger M.J."/>
        </authorList>
    </citation>
    <scope>NUCLEOTIDE SEQUENCE</scope>
    <source>
        <strain evidence="3">MELC-2E11</strain>
        <tissue evidence="3">Siphon/mantle</tissue>
    </source>
</reference>